<name>A0A7J0F4Y0_9ERIC</name>
<gene>
    <name evidence="2" type="ORF">Acr_08g0016750</name>
</gene>
<protein>
    <submittedName>
        <fullName evidence="2">Uncharacterized protein</fullName>
    </submittedName>
</protein>
<sequence length="51" mass="5193">MPSTVVPHQDFSAVITPSLLDSESSAVAISLAWTVTGYMVASALSSGAKNP</sequence>
<keyword evidence="1" id="KW-0812">Transmembrane</keyword>
<dbReference type="EMBL" id="BJWL01000008">
    <property type="protein sequence ID" value="GFY93279.1"/>
    <property type="molecule type" value="Genomic_DNA"/>
</dbReference>
<comment type="caution">
    <text evidence="2">The sequence shown here is derived from an EMBL/GenBank/DDBJ whole genome shotgun (WGS) entry which is preliminary data.</text>
</comment>
<dbReference type="AlphaFoldDB" id="A0A7J0F4Y0"/>
<organism evidence="2 3">
    <name type="scientific">Actinidia rufa</name>
    <dbReference type="NCBI Taxonomy" id="165716"/>
    <lineage>
        <taxon>Eukaryota</taxon>
        <taxon>Viridiplantae</taxon>
        <taxon>Streptophyta</taxon>
        <taxon>Embryophyta</taxon>
        <taxon>Tracheophyta</taxon>
        <taxon>Spermatophyta</taxon>
        <taxon>Magnoliopsida</taxon>
        <taxon>eudicotyledons</taxon>
        <taxon>Gunneridae</taxon>
        <taxon>Pentapetalae</taxon>
        <taxon>asterids</taxon>
        <taxon>Ericales</taxon>
        <taxon>Actinidiaceae</taxon>
        <taxon>Actinidia</taxon>
    </lineage>
</organism>
<dbReference type="Proteomes" id="UP000585474">
    <property type="component" value="Unassembled WGS sequence"/>
</dbReference>
<evidence type="ECO:0000256" key="1">
    <source>
        <dbReference type="SAM" id="Phobius"/>
    </source>
</evidence>
<evidence type="ECO:0000313" key="3">
    <source>
        <dbReference type="Proteomes" id="UP000585474"/>
    </source>
</evidence>
<reference evidence="2 3" key="1">
    <citation type="submission" date="2019-07" db="EMBL/GenBank/DDBJ databases">
        <title>De Novo Assembly of kiwifruit Actinidia rufa.</title>
        <authorList>
            <person name="Sugita-Konishi S."/>
            <person name="Sato K."/>
            <person name="Mori E."/>
            <person name="Abe Y."/>
            <person name="Kisaki G."/>
            <person name="Hamano K."/>
            <person name="Suezawa K."/>
            <person name="Otani M."/>
            <person name="Fukuda T."/>
            <person name="Manabe T."/>
            <person name="Gomi K."/>
            <person name="Tabuchi M."/>
            <person name="Akimitsu K."/>
            <person name="Kataoka I."/>
        </authorList>
    </citation>
    <scope>NUCLEOTIDE SEQUENCE [LARGE SCALE GENOMIC DNA]</scope>
    <source>
        <strain evidence="3">cv. Fuchu</strain>
    </source>
</reference>
<keyword evidence="1" id="KW-0472">Membrane</keyword>
<keyword evidence="1" id="KW-1133">Transmembrane helix</keyword>
<proteinExistence type="predicted"/>
<feature type="transmembrane region" description="Helical" evidence="1">
    <location>
        <begin position="26"/>
        <end position="45"/>
    </location>
</feature>
<keyword evidence="3" id="KW-1185">Reference proteome</keyword>
<accession>A0A7J0F4Y0</accession>
<evidence type="ECO:0000313" key="2">
    <source>
        <dbReference type="EMBL" id="GFY93279.1"/>
    </source>
</evidence>